<dbReference type="GO" id="GO:0051539">
    <property type="term" value="F:4 iron, 4 sulfur cluster binding"/>
    <property type="evidence" value="ECO:0007669"/>
    <property type="project" value="UniProtKB-KW"/>
</dbReference>
<dbReference type="SUPFAM" id="SSF102114">
    <property type="entry name" value="Radical SAM enzymes"/>
    <property type="match status" value="1"/>
</dbReference>
<evidence type="ECO:0000256" key="4">
    <source>
        <dbReference type="ARBA" id="ARBA00022723"/>
    </source>
</evidence>
<dbReference type="Proteomes" id="UP001065549">
    <property type="component" value="Unassembled WGS sequence"/>
</dbReference>
<evidence type="ECO:0000256" key="6">
    <source>
        <dbReference type="ARBA" id="ARBA00023014"/>
    </source>
</evidence>
<sequence>MKKHAIIPIFIPHQGCPNDCVFCNQKAITARQPDMSEGEIINTIETWLSTLTGRPGIETVEIAFFGGSFTGIAMEKQSRYLAIASHYKNRGLVDKIHLSTRPDYIDEGILDNLKAYGTDVIELGVQSFDDKVLTASGRGHDSSAVYQASRLIKEYGFELGIQLMIGLPGDSRESCLFSAKETAAIGPSIARLYPTVVIEGTQLMNMYASGAYTPLTTDEAVDITKDMYQILTGAGIRIIRVGLKSSDLIRDDGQVGGHTFHPAFRQLVEGAIAREKMEKLLEKTTALSSFSEPFSPCCQPLAPREVTFFSNQKWFSNMIGHKGCNKTYLAEKYPGWGFHYQTHDLEDGSIAIAVADGHHIVVE</sequence>
<feature type="domain" description="Radical SAM core" evidence="7">
    <location>
        <begin position="1"/>
        <end position="244"/>
    </location>
</feature>
<evidence type="ECO:0000256" key="5">
    <source>
        <dbReference type="ARBA" id="ARBA00023004"/>
    </source>
</evidence>
<accession>A0A9J6QWT6</accession>
<name>A0A9J6QWT6_9FIRM</name>
<dbReference type="PROSITE" id="PS51918">
    <property type="entry name" value="RADICAL_SAM"/>
    <property type="match status" value="1"/>
</dbReference>
<dbReference type="GO" id="GO:0046872">
    <property type="term" value="F:metal ion binding"/>
    <property type="evidence" value="ECO:0007669"/>
    <property type="project" value="UniProtKB-KW"/>
</dbReference>
<evidence type="ECO:0000256" key="3">
    <source>
        <dbReference type="ARBA" id="ARBA00022691"/>
    </source>
</evidence>
<dbReference type="InterPro" id="IPR032432">
    <property type="entry name" value="Radical_SAM_C"/>
</dbReference>
<dbReference type="PANTHER" id="PTHR11135">
    <property type="entry name" value="HISTONE ACETYLTRANSFERASE-RELATED"/>
    <property type="match status" value="1"/>
</dbReference>
<dbReference type="InterPro" id="IPR039661">
    <property type="entry name" value="ELP3"/>
</dbReference>
<evidence type="ECO:0000313" key="8">
    <source>
        <dbReference type="EMBL" id="MCU7379928.1"/>
    </source>
</evidence>
<dbReference type="SFLD" id="SFLDG01086">
    <property type="entry name" value="elongater_protein-like"/>
    <property type="match status" value="1"/>
</dbReference>
<dbReference type="GO" id="GO:0005737">
    <property type="term" value="C:cytoplasm"/>
    <property type="evidence" value="ECO:0007669"/>
    <property type="project" value="TreeGrafter"/>
</dbReference>
<keyword evidence="4" id="KW-0479">Metal-binding</keyword>
<dbReference type="PANTHER" id="PTHR11135:SF0">
    <property type="entry name" value="ELONGATOR COMPLEX PROTEIN 3"/>
    <property type="match status" value="1"/>
</dbReference>
<dbReference type="GO" id="GO:0002926">
    <property type="term" value="P:tRNA wobble base 5-methoxycarbonylmethyl-2-thiouridinylation"/>
    <property type="evidence" value="ECO:0007669"/>
    <property type="project" value="TreeGrafter"/>
</dbReference>
<dbReference type="SMART" id="SM00729">
    <property type="entry name" value="Elp3"/>
    <property type="match status" value="1"/>
</dbReference>
<evidence type="ECO:0000256" key="1">
    <source>
        <dbReference type="ARBA" id="ARBA00001966"/>
    </source>
</evidence>
<keyword evidence="3" id="KW-0949">S-adenosyl-L-methionine</keyword>
<dbReference type="CDD" id="cd01335">
    <property type="entry name" value="Radical_SAM"/>
    <property type="match status" value="1"/>
</dbReference>
<dbReference type="Pfam" id="PF16199">
    <property type="entry name" value="Radical_SAM_C"/>
    <property type="match status" value="1"/>
</dbReference>
<comment type="cofactor">
    <cofactor evidence="1">
        <name>[4Fe-4S] cluster</name>
        <dbReference type="ChEBI" id="CHEBI:49883"/>
    </cofactor>
</comment>
<dbReference type="GO" id="GO:0003824">
    <property type="term" value="F:catalytic activity"/>
    <property type="evidence" value="ECO:0007669"/>
    <property type="project" value="InterPro"/>
</dbReference>
<dbReference type="SFLD" id="SFLDG01082">
    <property type="entry name" value="B12-binding_domain_containing"/>
    <property type="match status" value="1"/>
</dbReference>
<dbReference type="Pfam" id="PF04055">
    <property type="entry name" value="Radical_SAM"/>
    <property type="match status" value="1"/>
</dbReference>
<dbReference type="InterPro" id="IPR007197">
    <property type="entry name" value="rSAM"/>
</dbReference>
<dbReference type="InterPro" id="IPR023404">
    <property type="entry name" value="rSAM_horseshoe"/>
</dbReference>
<dbReference type="AlphaFoldDB" id="A0A9J6QWT6"/>
<evidence type="ECO:0000313" key="9">
    <source>
        <dbReference type="Proteomes" id="UP001065549"/>
    </source>
</evidence>
<evidence type="ECO:0000259" key="7">
    <source>
        <dbReference type="PROSITE" id="PS51918"/>
    </source>
</evidence>
<dbReference type="InterPro" id="IPR058240">
    <property type="entry name" value="rSAM_sf"/>
</dbReference>
<comment type="caution">
    <text evidence="8">The sequence shown here is derived from an EMBL/GenBank/DDBJ whole genome shotgun (WGS) entry which is preliminary data.</text>
</comment>
<protein>
    <submittedName>
        <fullName evidence="8">Radical SAM protein</fullName>
    </submittedName>
</protein>
<dbReference type="InterPro" id="IPR006638">
    <property type="entry name" value="Elp3/MiaA/NifB-like_rSAM"/>
</dbReference>
<dbReference type="Gene3D" id="3.80.30.20">
    <property type="entry name" value="tm_1862 like domain"/>
    <property type="match status" value="1"/>
</dbReference>
<evidence type="ECO:0000256" key="2">
    <source>
        <dbReference type="ARBA" id="ARBA00022485"/>
    </source>
</evidence>
<dbReference type="RefSeq" id="WP_227754984.1">
    <property type="nucleotide sequence ID" value="NZ_JAOSHN010000007.1"/>
</dbReference>
<keyword evidence="9" id="KW-1185">Reference proteome</keyword>
<organism evidence="8 9">
    <name type="scientific">Hominibacterium faecale</name>
    <dbReference type="NCBI Taxonomy" id="2839743"/>
    <lineage>
        <taxon>Bacteria</taxon>
        <taxon>Bacillati</taxon>
        <taxon>Bacillota</taxon>
        <taxon>Clostridia</taxon>
        <taxon>Peptostreptococcales</taxon>
        <taxon>Anaerovoracaceae</taxon>
        <taxon>Hominibacterium</taxon>
    </lineage>
</organism>
<keyword evidence="2" id="KW-0004">4Fe-4S</keyword>
<dbReference type="EMBL" id="JAOSHN010000007">
    <property type="protein sequence ID" value="MCU7379928.1"/>
    <property type="molecule type" value="Genomic_DNA"/>
</dbReference>
<gene>
    <name evidence="8" type="ORF">OBO34_16430</name>
</gene>
<reference evidence="8" key="1">
    <citation type="submission" date="2022-09" db="EMBL/GenBank/DDBJ databases">
        <title>Culturomic study of gut microbiota in children with autism spectrum disorder.</title>
        <authorList>
            <person name="Efimov B.A."/>
            <person name="Chaplin A.V."/>
            <person name="Sokolova S.R."/>
            <person name="Pikina A.P."/>
            <person name="Korzhanova M."/>
            <person name="Belova V."/>
            <person name="Korostin D."/>
        </authorList>
    </citation>
    <scope>NUCLEOTIDE SEQUENCE</scope>
    <source>
        <strain evidence="8">ASD5510</strain>
    </source>
</reference>
<dbReference type="SFLD" id="SFLDS00029">
    <property type="entry name" value="Radical_SAM"/>
    <property type="match status" value="1"/>
</dbReference>
<proteinExistence type="predicted"/>
<keyword evidence="6" id="KW-0411">Iron-sulfur</keyword>
<keyword evidence="5" id="KW-0408">Iron</keyword>